<evidence type="ECO:0008006" key="2">
    <source>
        <dbReference type="Google" id="ProtNLM"/>
    </source>
</evidence>
<gene>
    <name evidence="1" type="ORF">LCGC14_2845170</name>
</gene>
<protein>
    <recommendedName>
        <fullName evidence="2">PD-(D/E)XK endonuclease-like domain-containing protein</fullName>
    </recommendedName>
</protein>
<evidence type="ECO:0000313" key="1">
    <source>
        <dbReference type="EMBL" id="KKK78276.1"/>
    </source>
</evidence>
<dbReference type="AlphaFoldDB" id="A0A0F9B127"/>
<comment type="caution">
    <text evidence="1">The sequence shown here is derived from an EMBL/GenBank/DDBJ whole genome shotgun (WGS) entry which is preliminary data.</text>
</comment>
<organism evidence="1">
    <name type="scientific">marine sediment metagenome</name>
    <dbReference type="NCBI Taxonomy" id="412755"/>
    <lineage>
        <taxon>unclassified sequences</taxon>
        <taxon>metagenomes</taxon>
        <taxon>ecological metagenomes</taxon>
    </lineage>
</organism>
<sequence>DWSSGKAGHDHPISPYGDIELPVWSIKKTHEFIEKCVADHLAKKTRFCTDDERWKTPDCYAVKKKGAAKAVAATTLIDGERVPIPTKELATKIMNSKKNAKELSVEFRPGGCRRCDGYCDVRDVCKRVNAAEWKKDAEKTS</sequence>
<feature type="non-terminal residue" evidence="1">
    <location>
        <position position="1"/>
    </location>
</feature>
<reference evidence="1" key="1">
    <citation type="journal article" date="2015" name="Nature">
        <title>Complex archaea that bridge the gap between prokaryotes and eukaryotes.</title>
        <authorList>
            <person name="Spang A."/>
            <person name="Saw J.H."/>
            <person name="Jorgensen S.L."/>
            <person name="Zaremba-Niedzwiedzka K."/>
            <person name="Martijn J."/>
            <person name="Lind A.E."/>
            <person name="van Eijk R."/>
            <person name="Schleper C."/>
            <person name="Guy L."/>
            <person name="Ettema T.J."/>
        </authorList>
    </citation>
    <scope>NUCLEOTIDE SEQUENCE</scope>
</reference>
<name>A0A0F9B127_9ZZZZ</name>
<proteinExistence type="predicted"/>
<dbReference type="EMBL" id="LAZR01054562">
    <property type="protein sequence ID" value="KKK78276.1"/>
    <property type="molecule type" value="Genomic_DNA"/>
</dbReference>
<accession>A0A0F9B127</accession>